<dbReference type="Pfam" id="PF24598">
    <property type="entry name" value="DOP1_C"/>
    <property type="match status" value="1"/>
</dbReference>
<dbReference type="GO" id="GO:0015031">
    <property type="term" value="P:protein transport"/>
    <property type="evidence" value="ECO:0007669"/>
    <property type="project" value="UniProtKB-KW"/>
</dbReference>
<evidence type="ECO:0000259" key="6">
    <source>
        <dbReference type="Pfam" id="PF24598"/>
    </source>
</evidence>
<feature type="compositionally biased region" description="Low complexity" evidence="4">
    <location>
        <begin position="2425"/>
        <end position="2463"/>
    </location>
</feature>
<feature type="compositionally biased region" description="Low complexity" evidence="4">
    <location>
        <begin position="1479"/>
        <end position="1495"/>
    </location>
</feature>
<evidence type="ECO:0000259" key="5">
    <source>
        <dbReference type="Pfam" id="PF04118"/>
    </source>
</evidence>
<dbReference type="GO" id="GO:0006895">
    <property type="term" value="P:Golgi to endosome transport"/>
    <property type="evidence" value="ECO:0007669"/>
    <property type="project" value="InterPro"/>
</dbReference>
<dbReference type="GO" id="GO:0005829">
    <property type="term" value="C:cytosol"/>
    <property type="evidence" value="ECO:0007669"/>
    <property type="project" value="GOC"/>
</dbReference>
<accession>A0A8J5XF70</accession>
<feature type="compositionally biased region" description="Gly residues" evidence="4">
    <location>
        <begin position="473"/>
        <end position="490"/>
    </location>
</feature>
<comment type="similarity">
    <text evidence="3">Belongs to the DOP1 family.</text>
</comment>
<feature type="region of interest" description="Disordered" evidence="4">
    <location>
        <begin position="2389"/>
        <end position="2463"/>
    </location>
</feature>
<feature type="compositionally biased region" description="Polar residues" evidence="4">
    <location>
        <begin position="1156"/>
        <end position="1167"/>
    </location>
</feature>
<feature type="compositionally biased region" description="Low complexity" evidence="4">
    <location>
        <begin position="2389"/>
        <end position="2399"/>
    </location>
</feature>
<comment type="caution">
    <text evidence="7">The sequence shown here is derived from an EMBL/GenBank/DDBJ whole genome shotgun (WGS) entry which is preliminary data.</text>
</comment>
<evidence type="ECO:0008006" key="9">
    <source>
        <dbReference type="Google" id="ProtNLM"/>
    </source>
</evidence>
<feature type="region of interest" description="Disordered" evidence="4">
    <location>
        <begin position="1051"/>
        <end position="1099"/>
    </location>
</feature>
<feature type="compositionally biased region" description="Gly residues" evidence="4">
    <location>
        <begin position="959"/>
        <end position="981"/>
    </location>
</feature>
<protein>
    <recommendedName>
        <fullName evidence="9">Dopey N-terminal domain-containing protein</fullName>
    </recommendedName>
</protein>
<dbReference type="GO" id="GO:0005768">
    <property type="term" value="C:endosome"/>
    <property type="evidence" value="ECO:0007669"/>
    <property type="project" value="TreeGrafter"/>
</dbReference>
<evidence type="ECO:0000256" key="1">
    <source>
        <dbReference type="ARBA" id="ARBA00022448"/>
    </source>
</evidence>
<sequence length="2654" mass="267789">MAPASRKPIPDDDELLLNTYKYRGVRYECEAALQAFEKAEEWADLIKYLQRLQKIFQRSPEPLIVPHKVLVAKRLCQCLHAALPAGVHLKTLETYQLIFEKVGRERLAKDVGFYSEGLFPLCRHASYEVKPFLLSLIEAHYLPLGRALAPCLSGLVLCLLTALGDGASESHERVLALLDATRAATSTAEMMGALWTCLLLNSHVRMQALAYAHARFPPDRPAHAARPVAPTSHQPAEPLAETLSQLAERRDGAASVEPTALAPAPAAADAAADAAAPPAAAADAAPPAPPAPPTASMADFLPAELRDTLIVRALRAALADGDTLVVRTTLELLLAHLPLRSMAAVVFGAGALRGLVVSALHVLAQREWALTRRVYHWLTGMRPEAASDAPARGALDARTPRLRPPAIETLVCDALREIFSDAHLAAAAAAASVRAELERDALGDALDAARGAMPPPADGSSRRDDRFASVGAGEAGGAAGSGGGGADAAGGGAAGVPTVRAIGRAASLSSAAALTADTPPPAAGPLRVLCAALEEGAIAEAVRADTALVALALAWAVRWRLGVAEAGPLLEHLGDEALWTALEALVRALCDADVGVLSRARAPEERATGGAPAGPHAVALLGAGHVPRAPTRADEQVALIDGVLALVGAPCAPRATRQLPTLAVAVSRSVVVRAARHGALGVARRGLALIESLARAHQQLTLVTVDEQRADAARRTAGAAAAGDGGGASAAAAAATSGGQAAEPSVAERALMATGDVRVAGADEGGAGAPDARHAPAGAWPAGAPPWPAPLVDAVEAAYCALAEGLQASGRAPSSAELSAFVAASELLAPAVLQLPLGAPRAPATEREPFAPMPGGALVQSLLQQVSWSATSSEPFAPMPASSPAADERGARWLHSPPGAFEAGAPGASAGAAYAGAAAVGTDLFPIDVTRSAHAVASRMPALRWPAVDRERDCRGERGGGGGGGGGGGSGDGGGGGGGLGRARPADICVTPGGHERGASATRGAGGAITPGAISPLDDGGLGGLARWCRGRWASSASIAGAELCAGAGAGAGAAGAGEPTSPSSTRSSVSQIVSAALAAPSDSAQSARGGAVGPGGDARDELPRWLRTLLRGCNGGTFELVCVSVDSLAHLYGSARARDAQLGAARMPPRATLGGTAQNDGGTAQNDGGAAENENDGGSRLPELPRGAVLSAFACVWGFLGAARADVRLAAAGLWQRLQVVWPADAAAVLERAMRADERAPPRNADDALLDAADAAPDGDADARADALGARGALARAANLTRFGLLWQVHAIDVGADARLLARGDARGSAVGQALFHALDCLDDESPAVRAGALAFLADALRAPARLTEPLLLLAQRARSRPRQALYALAKLAQLFGAGGRQMGGALADTSVSVTLADSMASARAELGVIAAAAAAGCRAGLRDDRYAPAPYGLSVADACRSHVEMAAATCLLLLGTVGPAPAVPAEPAPPVTPAAPAPRAGAHASAPGDAAGGVRTPPAPPPPPPPPPLAAADLPSSAELAVAAAELLLAVLRATPQHLAAPLAAACTRPLLRALCGALAAAPRCEGVLPPLLLVLLRCVRAHVPTHELPAAFVPCLAAGLRAHGSAAWVYWHALAIGVLPFAGESLAPVVLAILSALCELPQSAALPAPQLALVLHGLHDVAAFCVHGRLPPRPDGGAHAGGVSAGALSLLAAGGDLGYGSWARARSPSAAPPLLGALLPHDGDVPMTPSSSGGGGGGGGVLAAFSAGAPGGGATGGAAGSGVGAGAAAAAAAPAASAAQLQLARTVLFQQAPVLLHALLHVHLGRQGALQPFDAPAPPLAPGALRALALRPLALLAQHCPRDFAAAAIFVWEGSSAQHGGVGNALLSAMNELPRAQPRELLATVADALVGVPSRRAAAASATGGGGGGSIATSAAAAAGSGSGGGGGGGLLSAPQIRVPETVALRFVLAYVSAVEPAAQLHGAWPQLITLVKAALAGGGLGVGGPTAGAHVGIVPALPALLLAILHAALARLASLAPDGVVDLRARDVREACELVEQLLHAGLADLRAPSVAQRAAKSLGAAVGGTSTMTAAAEAEAEAALFAVGKTLLAVSAPDRGAARGASALEWAACMADPCALLLCLLCSKLLPLLHMLHGHRLAKRADGVADVVAEIVPLVLLPLEQPSPPHGAARMRPRMALRLLCALIEDKSTVRAWRKPVSRLFGASRFFEMSGGMLQLWARVINALSSLETPKGAVAALLSGRDAEALSLFAGKQAEATSAALLLKRLSFLLYAGERDQYVGALQGLIFEKLVSSLKYSSTYAHVVQAEVLFCVRVLAIRVSPRHLHALWPIALAELKRIFAQPDEILPSLVLAAFLLLDTLLTFLPDEFGFSAWMFVVPAAPAGAQPSDAAGAQPRTPAPARADSIDEDSASSPERRCERASSAPHSPSPARRATGGADSRALAPPAAARADARATPAGAEATFEPYLARLVALGARGGDDGGASGDGRGRAPAMLPYATAPSADGRRRPLLALAHIKDVAELAPYALALDAHLHHNDIASRGTQPDGEFVDELLGCHFVSPSAAERRLAGLRDPSLLCESANGIVRIDSLYAQNFQSQNVNIQPPQPHGQSHVHDDSEARSGAADRGASAPACVGPALAEALLLPLSLR</sequence>
<gene>
    <name evidence="7" type="ORF">KFE25_000945</name>
</gene>
<feature type="region of interest" description="Disordered" evidence="4">
    <location>
        <begin position="2605"/>
        <end position="2633"/>
    </location>
</feature>
<dbReference type="PANTHER" id="PTHR14042:SF24">
    <property type="entry name" value="PROTEIN DOPEY-1 HOMOLOG"/>
    <property type="match status" value="1"/>
</dbReference>
<reference evidence="7" key="1">
    <citation type="submission" date="2021-05" db="EMBL/GenBank/DDBJ databases">
        <title>The genome of the haptophyte Pavlova lutheri (Diacronema luteri, Pavlovales) - a model for lipid biosynthesis in eukaryotic algae.</title>
        <authorList>
            <person name="Hulatt C.J."/>
            <person name="Posewitz M.C."/>
        </authorList>
    </citation>
    <scope>NUCLEOTIDE SEQUENCE</scope>
    <source>
        <strain evidence="7">NIVA-4/92</strain>
    </source>
</reference>
<dbReference type="InterPro" id="IPR056457">
    <property type="entry name" value="DOP1_C"/>
</dbReference>
<dbReference type="PANTHER" id="PTHR14042">
    <property type="entry name" value="DOPEY-RELATED"/>
    <property type="match status" value="1"/>
</dbReference>
<evidence type="ECO:0000256" key="3">
    <source>
        <dbReference type="ARBA" id="ARBA00046326"/>
    </source>
</evidence>
<keyword evidence="1" id="KW-0813">Transport</keyword>
<feature type="compositionally biased region" description="Pro residues" evidence="4">
    <location>
        <begin position="1499"/>
        <end position="1511"/>
    </location>
</feature>
<evidence type="ECO:0000256" key="2">
    <source>
        <dbReference type="ARBA" id="ARBA00022927"/>
    </source>
</evidence>
<feature type="compositionally biased region" description="Low complexity" evidence="4">
    <location>
        <begin position="266"/>
        <end position="285"/>
    </location>
</feature>
<feature type="region of interest" description="Disordered" evidence="4">
    <location>
        <begin position="1149"/>
        <end position="1183"/>
    </location>
</feature>
<name>A0A8J5XF70_DIALT</name>
<keyword evidence="2" id="KW-0653">Protein transport</keyword>
<dbReference type="EMBL" id="JAGTXO010000039">
    <property type="protein sequence ID" value="KAG8459589.1"/>
    <property type="molecule type" value="Genomic_DNA"/>
</dbReference>
<feature type="region of interest" description="Disordered" evidence="4">
    <location>
        <begin position="948"/>
        <end position="987"/>
    </location>
</feature>
<feature type="compositionally biased region" description="Basic and acidic residues" evidence="4">
    <location>
        <begin position="948"/>
        <end position="958"/>
    </location>
</feature>
<organism evidence="7 8">
    <name type="scientific">Diacronema lutheri</name>
    <name type="common">Unicellular marine alga</name>
    <name type="synonym">Monochrysis lutheri</name>
    <dbReference type="NCBI Taxonomy" id="2081491"/>
    <lineage>
        <taxon>Eukaryota</taxon>
        <taxon>Haptista</taxon>
        <taxon>Haptophyta</taxon>
        <taxon>Pavlovophyceae</taxon>
        <taxon>Pavlovales</taxon>
        <taxon>Pavlovaceae</taxon>
        <taxon>Diacronema</taxon>
    </lineage>
</organism>
<proteinExistence type="inferred from homology"/>
<feature type="compositionally biased region" description="Low complexity" evidence="4">
    <location>
        <begin position="1057"/>
        <end position="1075"/>
    </location>
</feature>
<dbReference type="OrthoDB" id="297643at2759"/>
<feature type="region of interest" description="Disordered" evidence="4">
    <location>
        <begin position="1467"/>
        <end position="1515"/>
    </location>
</feature>
<evidence type="ECO:0000313" key="8">
    <source>
        <dbReference type="Proteomes" id="UP000751190"/>
    </source>
</evidence>
<dbReference type="Pfam" id="PF04118">
    <property type="entry name" value="Dopey_N"/>
    <property type="match status" value="1"/>
</dbReference>
<feature type="region of interest" description="Disordered" evidence="4">
    <location>
        <begin position="448"/>
        <end position="490"/>
    </location>
</feature>
<feature type="region of interest" description="Disordered" evidence="4">
    <location>
        <begin position="266"/>
        <end position="296"/>
    </location>
</feature>
<dbReference type="InterPro" id="IPR007249">
    <property type="entry name" value="DOP1_N"/>
</dbReference>
<keyword evidence="8" id="KW-1185">Reference proteome</keyword>
<feature type="domain" description="DOP1-like C-terminal" evidence="6">
    <location>
        <begin position="2177"/>
        <end position="2385"/>
    </location>
</feature>
<feature type="compositionally biased region" description="Pro residues" evidence="4">
    <location>
        <begin position="1467"/>
        <end position="1478"/>
    </location>
</feature>
<evidence type="ECO:0000313" key="7">
    <source>
        <dbReference type="EMBL" id="KAG8459589.1"/>
    </source>
</evidence>
<feature type="region of interest" description="Disordered" evidence="4">
    <location>
        <begin position="761"/>
        <end position="780"/>
    </location>
</feature>
<evidence type="ECO:0000256" key="4">
    <source>
        <dbReference type="SAM" id="MobiDB-lite"/>
    </source>
</evidence>
<dbReference type="GO" id="GO:0005802">
    <property type="term" value="C:trans-Golgi network"/>
    <property type="evidence" value="ECO:0007669"/>
    <property type="project" value="TreeGrafter"/>
</dbReference>
<dbReference type="InterPro" id="IPR040314">
    <property type="entry name" value="DOP1"/>
</dbReference>
<feature type="domain" description="DOP1 N-terminal" evidence="5">
    <location>
        <begin position="25"/>
        <end position="381"/>
    </location>
</feature>
<dbReference type="Proteomes" id="UP000751190">
    <property type="component" value="Unassembled WGS sequence"/>
</dbReference>